<gene>
    <name evidence="10" type="ORF">FAES_1422</name>
</gene>
<feature type="transmembrane region" description="Helical" evidence="8">
    <location>
        <begin position="246"/>
        <end position="268"/>
    </location>
</feature>
<evidence type="ECO:0000256" key="3">
    <source>
        <dbReference type="ARBA" id="ARBA00022448"/>
    </source>
</evidence>
<feature type="transmembrane region" description="Helical" evidence="8">
    <location>
        <begin position="163"/>
        <end position="185"/>
    </location>
</feature>
<keyword evidence="10" id="KW-0560">Oxidoreductase</keyword>
<dbReference type="AlphaFoldDB" id="I0K5M9"/>
<keyword evidence="5 8" id="KW-1133">Transmembrane helix</keyword>
<dbReference type="EC" id="1.3.1.74" evidence="10"/>
<dbReference type="Pfam" id="PF00083">
    <property type="entry name" value="Sugar_tr"/>
    <property type="match status" value="1"/>
</dbReference>
<feature type="transmembrane region" description="Helical" evidence="8">
    <location>
        <begin position="405"/>
        <end position="423"/>
    </location>
</feature>
<feature type="transmembrane region" description="Helical" evidence="8">
    <location>
        <begin position="76"/>
        <end position="95"/>
    </location>
</feature>
<dbReference type="GO" id="GO:0022857">
    <property type="term" value="F:transmembrane transporter activity"/>
    <property type="evidence" value="ECO:0007669"/>
    <property type="project" value="InterPro"/>
</dbReference>
<comment type="subcellular location">
    <subcellularLocation>
        <location evidence="1">Membrane</location>
        <topology evidence="1">Multi-pass membrane protein</topology>
    </subcellularLocation>
</comment>
<evidence type="ECO:0000256" key="8">
    <source>
        <dbReference type="SAM" id="Phobius"/>
    </source>
</evidence>
<keyword evidence="11" id="KW-1185">Reference proteome</keyword>
<dbReference type="InterPro" id="IPR020846">
    <property type="entry name" value="MFS_dom"/>
</dbReference>
<feature type="transmembrane region" description="Helical" evidence="8">
    <location>
        <begin position="376"/>
        <end position="399"/>
    </location>
</feature>
<dbReference type="STRING" id="1166018.FAES_1422"/>
<organism evidence="10 11">
    <name type="scientific">Fibrella aestuarina BUZ 2</name>
    <dbReference type="NCBI Taxonomy" id="1166018"/>
    <lineage>
        <taxon>Bacteria</taxon>
        <taxon>Pseudomonadati</taxon>
        <taxon>Bacteroidota</taxon>
        <taxon>Cytophagia</taxon>
        <taxon>Cytophagales</taxon>
        <taxon>Spirosomataceae</taxon>
        <taxon>Fibrella</taxon>
    </lineage>
</organism>
<evidence type="ECO:0000313" key="11">
    <source>
        <dbReference type="Proteomes" id="UP000011058"/>
    </source>
</evidence>
<keyword evidence="3 7" id="KW-0813">Transport</keyword>
<evidence type="ECO:0000256" key="4">
    <source>
        <dbReference type="ARBA" id="ARBA00022692"/>
    </source>
</evidence>
<keyword evidence="10" id="KW-0762">Sugar transport</keyword>
<reference evidence="10 11" key="1">
    <citation type="journal article" date="2012" name="J. Bacteriol.">
        <title>Genome Sequence of Fibrella aestuarina BUZ 2T, a Filamentous Marine Bacterium.</title>
        <authorList>
            <person name="Filippini M."/>
            <person name="Qi W."/>
            <person name="Blom J."/>
            <person name="Goesmann A."/>
            <person name="Smits T.H."/>
            <person name="Bagheri H.C."/>
        </authorList>
    </citation>
    <scope>NUCLEOTIDE SEQUENCE [LARGE SCALE GENOMIC DNA]</scope>
    <source>
        <strain evidence="11">BUZ 2T</strain>
    </source>
</reference>
<dbReference type="PROSITE" id="PS00217">
    <property type="entry name" value="SUGAR_TRANSPORT_2"/>
    <property type="match status" value="1"/>
</dbReference>
<dbReference type="EMBL" id="HE796683">
    <property type="protein sequence ID" value="CCG99432.1"/>
    <property type="molecule type" value="Genomic_DNA"/>
</dbReference>
<dbReference type="InterPro" id="IPR036259">
    <property type="entry name" value="MFS_trans_sf"/>
</dbReference>
<feature type="transmembrane region" description="Helical" evidence="8">
    <location>
        <begin position="280"/>
        <end position="300"/>
    </location>
</feature>
<dbReference type="PROSITE" id="PS00216">
    <property type="entry name" value="SUGAR_TRANSPORT_1"/>
    <property type="match status" value="2"/>
</dbReference>
<evidence type="ECO:0000256" key="1">
    <source>
        <dbReference type="ARBA" id="ARBA00004141"/>
    </source>
</evidence>
<name>I0K5M9_9BACT</name>
<dbReference type="Proteomes" id="UP000011058">
    <property type="component" value="Chromosome"/>
</dbReference>
<feature type="transmembrane region" description="Helical" evidence="8">
    <location>
        <begin position="134"/>
        <end position="151"/>
    </location>
</feature>
<protein>
    <submittedName>
        <fullName evidence="10">Sugar transporter</fullName>
        <ecNumber evidence="10">1.3.1.74</ecNumber>
    </submittedName>
</protein>
<feature type="transmembrane region" description="Helical" evidence="8">
    <location>
        <begin position="312"/>
        <end position="332"/>
    </location>
</feature>
<dbReference type="NCBIfam" id="TIGR00879">
    <property type="entry name" value="SP"/>
    <property type="match status" value="1"/>
</dbReference>
<comment type="similarity">
    <text evidence="2 7">Belongs to the major facilitator superfamily. Sugar transporter (TC 2.A.1.1) family.</text>
</comment>
<dbReference type="RefSeq" id="WP_015330531.1">
    <property type="nucleotide sequence ID" value="NC_020054.1"/>
</dbReference>
<dbReference type="OrthoDB" id="9783823at2"/>
<dbReference type="Gene3D" id="1.20.1250.20">
    <property type="entry name" value="MFS general substrate transporter like domains"/>
    <property type="match status" value="1"/>
</dbReference>
<dbReference type="SUPFAM" id="SSF103473">
    <property type="entry name" value="MFS general substrate transporter"/>
    <property type="match status" value="1"/>
</dbReference>
<keyword evidence="6 8" id="KW-0472">Membrane</keyword>
<dbReference type="PANTHER" id="PTHR48023:SF4">
    <property type="entry name" value="D-XYLOSE-PROTON SYMPORTER-LIKE 2"/>
    <property type="match status" value="1"/>
</dbReference>
<evidence type="ECO:0000256" key="7">
    <source>
        <dbReference type="RuleBase" id="RU003346"/>
    </source>
</evidence>
<dbReference type="PANTHER" id="PTHR48023">
    <property type="entry name" value="D-XYLOSE-PROTON SYMPORTER-LIKE 2"/>
    <property type="match status" value="1"/>
</dbReference>
<feature type="transmembrane region" description="Helical" evidence="8">
    <location>
        <begin position="7"/>
        <end position="31"/>
    </location>
</feature>
<evidence type="ECO:0000256" key="5">
    <source>
        <dbReference type="ARBA" id="ARBA00022989"/>
    </source>
</evidence>
<evidence type="ECO:0000313" key="10">
    <source>
        <dbReference type="EMBL" id="CCG99432.1"/>
    </source>
</evidence>
<feature type="transmembrane region" description="Helical" evidence="8">
    <location>
        <begin position="344"/>
        <end position="364"/>
    </location>
</feature>
<dbReference type="InterPro" id="IPR005829">
    <property type="entry name" value="Sugar_transporter_CS"/>
</dbReference>
<evidence type="ECO:0000259" key="9">
    <source>
        <dbReference type="PROSITE" id="PS50850"/>
    </source>
</evidence>
<dbReference type="InterPro" id="IPR003663">
    <property type="entry name" value="Sugar/inositol_transpt"/>
</dbReference>
<evidence type="ECO:0000256" key="2">
    <source>
        <dbReference type="ARBA" id="ARBA00010992"/>
    </source>
</evidence>
<dbReference type="GO" id="GO:0016020">
    <property type="term" value="C:membrane"/>
    <property type="evidence" value="ECO:0007669"/>
    <property type="project" value="UniProtKB-SubCell"/>
</dbReference>
<feature type="domain" description="Major facilitator superfamily (MFS) profile" evidence="9">
    <location>
        <begin position="10"/>
        <end position="430"/>
    </location>
</feature>
<sequence>MSQQQRIFLWSITAALGGFLFGFDTAVISGVEQSLQELWQLSVWEHGLTVSMALFGTVLGAMLGGIPAERYGRRKTLFWIAVLYLVSSLGTSLAVDWSVFLVFRFLGGLGVGASSVAAPMYITEISPARSRGRLVALFQFNVVLGILIAYLSNYLLQNAGDAAWRWMLGVQAIPSLLFLLAVLLIPESPRWLLLRAGRVEEAREVLQLIDADHYEDTLDALRYTAEQQTLSQQPARLFSARYKVPVMLAVLFAVFNQVSGINAIIYYAPRIFEMTGLGKSSALLSSAGIGVINLLFTLLAMNLIDRFGRRTLMFIGSLGLIATLGLVARAFYVHDFGGMSVPVLLFVYIAFFAFSQGGVIWVFISEIFPNEVRANGQALGSFTHWLMAAVITFAFPYFAEKLGGAYTFLFFCLMMVLQLVFVWKWMPETKGTSLEQVGKTFVVH</sequence>
<dbReference type="GO" id="GO:0032440">
    <property type="term" value="F:2-alkenal reductase [NAD(P)H] activity"/>
    <property type="evidence" value="ECO:0007669"/>
    <property type="project" value="UniProtKB-EC"/>
</dbReference>
<accession>I0K5M9</accession>
<dbReference type="InterPro" id="IPR050820">
    <property type="entry name" value="MFS_Sugar_Transporter"/>
</dbReference>
<dbReference type="PATRIC" id="fig|1166018.3.peg.3153"/>
<feature type="transmembrane region" description="Helical" evidence="8">
    <location>
        <begin position="43"/>
        <end position="64"/>
    </location>
</feature>
<dbReference type="PROSITE" id="PS50850">
    <property type="entry name" value="MFS"/>
    <property type="match status" value="1"/>
</dbReference>
<dbReference type="KEGG" id="fae:FAES_1422"/>
<dbReference type="PRINTS" id="PR00171">
    <property type="entry name" value="SUGRTRNSPORT"/>
</dbReference>
<proteinExistence type="inferred from homology"/>
<feature type="transmembrane region" description="Helical" evidence="8">
    <location>
        <begin position="101"/>
        <end position="122"/>
    </location>
</feature>
<dbReference type="eggNOG" id="COG2814">
    <property type="taxonomic scope" value="Bacteria"/>
</dbReference>
<dbReference type="HOGENOM" id="CLU_001265_30_5_10"/>
<keyword evidence="4 8" id="KW-0812">Transmembrane</keyword>
<evidence type="ECO:0000256" key="6">
    <source>
        <dbReference type="ARBA" id="ARBA00023136"/>
    </source>
</evidence>
<dbReference type="InterPro" id="IPR005828">
    <property type="entry name" value="MFS_sugar_transport-like"/>
</dbReference>